<evidence type="ECO:0000313" key="3">
    <source>
        <dbReference type="Proteomes" id="UP000580891"/>
    </source>
</evidence>
<organism evidence="2 3">
    <name type="scientific">[Anoxybacillus] calidus</name>
    <dbReference type="NCBI Taxonomy" id="575178"/>
    <lineage>
        <taxon>Bacteria</taxon>
        <taxon>Bacillati</taxon>
        <taxon>Bacillota</taxon>
        <taxon>Bacilli</taxon>
        <taxon>Bacillales</taxon>
        <taxon>Anoxybacillaceae</taxon>
        <taxon>Paranoxybacillus</taxon>
    </lineage>
</organism>
<reference evidence="2 3" key="1">
    <citation type="submission" date="2020-07" db="EMBL/GenBank/DDBJ databases">
        <title>Genomic Encyclopedia of Type Strains, Phase IV (KMG-IV): sequencing the most valuable type-strain genomes for metagenomic binning, comparative biology and taxonomic classification.</title>
        <authorList>
            <person name="Goeker M."/>
        </authorList>
    </citation>
    <scope>NUCLEOTIDE SEQUENCE [LARGE SCALE GENOMIC DNA]</scope>
    <source>
        <strain evidence="2 3">DSM 25220</strain>
    </source>
</reference>
<dbReference type="InterPro" id="IPR054527">
    <property type="entry name" value="BCE_2095-like_N"/>
</dbReference>
<keyword evidence="3" id="KW-1185">Reference proteome</keyword>
<dbReference type="NCBIfam" id="NF047558">
    <property type="entry name" value="TPR_END_plus"/>
    <property type="match status" value="1"/>
</dbReference>
<gene>
    <name evidence="2" type="ORF">HNQ85_001274</name>
</gene>
<feature type="domain" description="BCE-2095-like N-terminal" evidence="1">
    <location>
        <begin position="45"/>
        <end position="103"/>
    </location>
</feature>
<dbReference type="EMBL" id="JACDUU010000002">
    <property type="protein sequence ID" value="MBA2871004.1"/>
    <property type="molecule type" value="Genomic_DNA"/>
</dbReference>
<dbReference type="SUPFAM" id="SSF53474">
    <property type="entry name" value="alpha/beta-Hydrolases"/>
    <property type="match status" value="1"/>
</dbReference>
<dbReference type="RefSeq" id="WP_181536876.1">
    <property type="nucleotide sequence ID" value="NZ_JACDUU010000002.1"/>
</dbReference>
<sequence length="312" mass="36850">MSERFIDVYRTFLQLIERKEWTKALTIAEQAEIFYPDKSHYTSFWKSCLLAKLHRLKEALAQLKSAIQEGIWWNPETLLNEEMFHSIQQDEEFQQIVQICKQCFHEQQNKAQPALYVIGNNKNREAIFSLHWRGDNAFDFAEYWKDEKLLEQHIFGFPQSSQVRGYQTFCWDDKKTAMKDIESLYHLFQNRYLTNENEVILAGASQGGKLAIELALAHPAIKVKGFIAVVPAIKDLDEFIQLFAAREIRNVPGYIITGRKDRFYDNTEKLCRLFQHHHIQCELYVDEQEGHMFPKQFHSLLMEAIHFIRIKG</sequence>
<accession>A0A7V9YYW4</accession>
<dbReference type="Gene3D" id="3.40.50.1820">
    <property type="entry name" value="alpha/beta hydrolase"/>
    <property type="match status" value="1"/>
</dbReference>
<evidence type="ECO:0000259" key="1">
    <source>
        <dbReference type="Pfam" id="PF22316"/>
    </source>
</evidence>
<protein>
    <submittedName>
        <fullName evidence="2">Putative esterase</fullName>
    </submittedName>
</protein>
<comment type="caution">
    <text evidence="2">The sequence shown here is derived from an EMBL/GenBank/DDBJ whole genome shotgun (WGS) entry which is preliminary data.</text>
</comment>
<dbReference type="Pfam" id="PF22316">
    <property type="entry name" value="ABhydrolase-like_N"/>
    <property type="match status" value="1"/>
</dbReference>
<evidence type="ECO:0000313" key="2">
    <source>
        <dbReference type="EMBL" id="MBA2871004.1"/>
    </source>
</evidence>
<dbReference type="InterPro" id="IPR029058">
    <property type="entry name" value="AB_hydrolase_fold"/>
</dbReference>
<proteinExistence type="predicted"/>
<dbReference type="Proteomes" id="UP000580891">
    <property type="component" value="Unassembled WGS sequence"/>
</dbReference>
<dbReference type="AlphaFoldDB" id="A0A7V9YYW4"/>
<name>A0A7V9YYW4_9BACL</name>